<gene>
    <name evidence="1" type="ORF">BDP27DRAFT_1421757</name>
</gene>
<dbReference type="AlphaFoldDB" id="A0A9P5PSK2"/>
<dbReference type="OrthoDB" id="3071225at2759"/>
<evidence type="ECO:0000313" key="1">
    <source>
        <dbReference type="EMBL" id="KAF9068574.1"/>
    </source>
</evidence>
<proteinExistence type="predicted"/>
<dbReference type="Proteomes" id="UP000772434">
    <property type="component" value="Unassembled WGS sequence"/>
</dbReference>
<organism evidence="1 2">
    <name type="scientific">Rhodocollybia butyracea</name>
    <dbReference type="NCBI Taxonomy" id="206335"/>
    <lineage>
        <taxon>Eukaryota</taxon>
        <taxon>Fungi</taxon>
        <taxon>Dikarya</taxon>
        <taxon>Basidiomycota</taxon>
        <taxon>Agaricomycotina</taxon>
        <taxon>Agaricomycetes</taxon>
        <taxon>Agaricomycetidae</taxon>
        <taxon>Agaricales</taxon>
        <taxon>Marasmiineae</taxon>
        <taxon>Omphalotaceae</taxon>
        <taxon>Rhodocollybia</taxon>
    </lineage>
</organism>
<keyword evidence="2" id="KW-1185">Reference proteome</keyword>
<comment type="caution">
    <text evidence="1">The sequence shown here is derived from an EMBL/GenBank/DDBJ whole genome shotgun (WGS) entry which is preliminary data.</text>
</comment>
<reference evidence="1" key="1">
    <citation type="submission" date="2020-11" db="EMBL/GenBank/DDBJ databases">
        <authorList>
            <consortium name="DOE Joint Genome Institute"/>
            <person name="Ahrendt S."/>
            <person name="Riley R."/>
            <person name="Andreopoulos W."/>
            <person name="Labutti K."/>
            <person name="Pangilinan J."/>
            <person name="Ruiz-Duenas F.J."/>
            <person name="Barrasa J.M."/>
            <person name="Sanchez-Garcia M."/>
            <person name="Camarero S."/>
            <person name="Miyauchi S."/>
            <person name="Serrano A."/>
            <person name="Linde D."/>
            <person name="Babiker R."/>
            <person name="Drula E."/>
            <person name="Ayuso-Fernandez I."/>
            <person name="Pacheco R."/>
            <person name="Padilla G."/>
            <person name="Ferreira P."/>
            <person name="Barriuso J."/>
            <person name="Kellner H."/>
            <person name="Castanera R."/>
            <person name="Alfaro M."/>
            <person name="Ramirez L."/>
            <person name="Pisabarro A.G."/>
            <person name="Kuo A."/>
            <person name="Tritt A."/>
            <person name="Lipzen A."/>
            <person name="He G."/>
            <person name="Yan M."/>
            <person name="Ng V."/>
            <person name="Cullen D."/>
            <person name="Martin F."/>
            <person name="Rosso M.-N."/>
            <person name="Henrissat B."/>
            <person name="Hibbett D."/>
            <person name="Martinez A.T."/>
            <person name="Grigoriev I.V."/>
        </authorList>
    </citation>
    <scope>NUCLEOTIDE SEQUENCE</scope>
    <source>
        <strain evidence="1">AH 40177</strain>
    </source>
</reference>
<name>A0A9P5PSK2_9AGAR</name>
<evidence type="ECO:0000313" key="2">
    <source>
        <dbReference type="Proteomes" id="UP000772434"/>
    </source>
</evidence>
<sequence>MLAPTLLRDLSSNLTNSLPSDECELKDFFRSLHSFKQGSESSDLSPLSSVSSGSTSEDEIENVFALDKDGYDFESQLPPSVIFNIQEMLNELDDTYEVRFGDNHTELNPRAAPFVPSLKGNQLAEAAPRPSRQPDCPILEARALACSTAFPLPPIPPAPAKLLAPWLTIFHTASTIPPTNTTALAESAMNLAHCNLWHTDALAELAQHFCWKASAANSDVIRETMAPFAWETYRALGNAFDDDTANSFVWHLRDSLLGTFKGCWCSTESTKSISYRFTPSEEYVVSATWLIAFIGDLFNFDLIRVQHIKLCFSILVHELSSLEHITAISVLINHAGPQFWCYPGGMASHMPMAMTKEPSREMIHMFLKSFLPKTVMLQNGSSVLARTVVAGTREKEDKVQEVMNLLAQWCPDLIAI</sequence>
<protein>
    <submittedName>
        <fullName evidence="1">Uncharacterized protein</fullName>
    </submittedName>
</protein>
<dbReference type="EMBL" id="JADNRY010000059">
    <property type="protein sequence ID" value="KAF9068574.1"/>
    <property type="molecule type" value="Genomic_DNA"/>
</dbReference>
<accession>A0A9P5PSK2</accession>